<proteinExistence type="predicted"/>
<dbReference type="AlphaFoldDB" id="A0A9W7CKJ3"/>
<organism evidence="2 3">
    <name type="scientific">Triparma laevis f. longispina</name>
    <dbReference type="NCBI Taxonomy" id="1714387"/>
    <lineage>
        <taxon>Eukaryota</taxon>
        <taxon>Sar</taxon>
        <taxon>Stramenopiles</taxon>
        <taxon>Ochrophyta</taxon>
        <taxon>Bolidophyceae</taxon>
        <taxon>Parmales</taxon>
        <taxon>Triparmaceae</taxon>
        <taxon>Triparma</taxon>
    </lineage>
</organism>
<dbReference type="Proteomes" id="UP001165122">
    <property type="component" value="Unassembled WGS sequence"/>
</dbReference>
<protein>
    <submittedName>
        <fullName evidence="2">Uncharacterized protein</fullName>
    </submittedName>
</protein>
<name>A0A9W7CKJ3_9STRA</name>
<gene>
    <name evidence="2" type="ORF">TrLO_g11990</name>
</gene>
<evidence type="ECO:0000313" key="3">
    <source>
        <dbReference type="Proteomes" id="UP001165122"/>
    </source>
</evidence>
<evidence type="ECO:0000256" key="1">
    <source>
        <dbReference type="SAM" id="MobiDB-lite"/>
    </source>
</evidence>
<feature type="compositionally biased region" description="Polar residues" evidence="1">
    <location>
        <begin position="8"/>
        <end position="33"/>
    </location>
</feature>
<accession>A0A9W7CKJ3</accession>
<feature type="region of interest" description="Disordered" evidence="1">
    <location>
        <begin position="1"/>
        <end position="33"/>
    </location>
</feature>
<sequence length="79" mass="8471">MRGRVNSRKLSTSTPLLNPSKASKISKVPTSTSPAYEISPLELTASNSQPTAKSTISLSLRGIFDTLTAGFFESIVRDL</sequence>
<comment type="caution">
    <text evidence="2">The sequence shown here is derived from an EMBL/GenBank/DDBJ whole genome shotgun (WGS) entry which is preliminary data.</text>
</comment>
<evidence type="ECO:0000313" key="2">
    <source>
        <dbReference type="EMBL" id="GMI06271.1"/>
    </source>
</evidence>
<keyword evidence="3" id="KW-1185">Reference proteome</keyword>
<reference evidence="3" key="1">
    <citation type="journal article" date="2023" name="Commun. Biol.">
        <title>Genome analysis of Parmales, the sister group of diatoms, reveals the evolutionary specialization of diatoms from phago-mixotrophs to photoautotrophs.</title>
        <authorList>
            <person name="Ban H."/>
            <person name="Sato S."/>
            <person name="Yoshikawa S."/>
            <person name="Yamada K."/>
            <person name="Nakamura Y."/>
            <person name="Ichinomiya M."/>
            <person name="Sato N."/>
            <person name="Blanc-Mathieu R."/>
            <person name="Endo H."/>
            <person name="Kuwata A."/>
            <person name="Ogata H."/>
        </authorList>
    </citation>
    <scope>NUCLEOTIDE SEQUENCE [LARGE SCALE GENOMIC DNA]</scope>
    <source>
        <strain evidence="3">NIES 3700</strain>
    </source>
</reference>
<dbReference type="EMBL" id="BRXW01000098">
    <property type="protein sequence ID" value="GMI06271.1"/>
    <property type="molecule type" value="Genomic_DNA"/>
</dbReference>